<dbReference type="GO" id="GO:0005524">
    <property type="term" value="F:ATP binding"/>
    <property type="evidence" value="ECO:0007669"/>
    <property type="project" value="UniProtKB-UniRule"/>
</dbReference>
<dbReference type="InterPro" id="IPR001757">
    <property type="entry name" value="P_typ_ATPase"/>
</dbReference>
<dbReference type="FunFam" id="3.40.1110.10:FF:000005">
    <property type="entry name" value="Plasma membrane ATPase"/>
    <property type="match status" value="1"/>
</dbReference>
<dbReference type="InterPro" id="IPR036412">
    <property type="entry name" value="HAD-like_sf"/>
</dbReference>
<dbReference type="PRINTS" id="PR00120">
    <property type="entry name" value="HATPASE"/>
</dbReference>
<dbReference type="InterPro" id="IPR059000">
    <property type="entry name" value="ATPase_P-type_domA"/>
</dbReference>
<organism evidence="12 13">
    <name type="scientific">Rhodofomes roseus</name>
    <dbReference type="NCBI Taxonomy" id="34475"/>
    <lineage>
        <taxon>Eukaryota</taxon>
        <taxon>Fungi</taxon>
        <taxon>Dikarya</taxon>
        <taxon>Basidiomycota</taxon>
        <taxon>Agaricomycotina</taxon>
        <taxon>Agaricomycetes</taxon>
        <taxon>Polyporales</taxon>
        <taxon>Rhodofomes</taxon>
    </lineage>
</organism>
<dbReference type="Gene3D" id="3.40.1110.10">
    <property type="entry name" value="Calcium-transporting ATPase, cytoplasmic domain N"/>
    <property type="match status" value="1"/>
</dbReference>
<gene>
    <name evidence="12" type="ORF">EVJ58_g6498</name>
</gene>
<dbReference type="GO" id="GO:0120029">
    <property type="term" value="P:proton export across plasma membrane"/>
    <property type="evidence" value="ECO:0007669"/>
    <property type="project" value="UniProtKB-UniRule"/>
</dbReference>
<evidence type="ECO:0000256" key="6">
    <source>
        <dbReference type="ARBA" id="ARBA00022840"/>
    </source>
</evidence>
<evidence type="ECO:0000256" key="9">
    <source>
        <dbReference type="ARBA" id="ARBA00023136"/>
    </source>
</evidence>
<dbReference type="InterPro" id="IPR006534">
    <property type="entry name" value="P-type_ATPase_IIIA"/>
</dbReference>
<dbReference type="SUPFAM" id="SSF81653">
    <property type="entry name" value="Calcium ATPase, transduction domain A"/>
    <property type="match status" value="2"/>
</dbReference>
<comment type="caution">
    <text evidence="12">The sequence shown here is derived from an EMBL/GenBank/DDBJ whole genome shotgun (WGS) entry which is preliminary data.</text>
</comment>
<dbReference type="Gene3D" id="2.70.150.10">
    <property type="entry name" value="Calcium-transporting ATPase, cytoplasmic transduction domain A"/>
    <property type="match status" value="1"/>
</dbReference>
<keyword evidence="4 10" id="KW-0812">Transmembrane</keyword>
<protein>
    <recommendedName>
        <fullName evidence="10">Plasma membrane ATPase</fullName>
        <ecNumber evidence="10">7.1.2.1</ecNumber>
    </recommendedName>
</protein>
<dbReference type="EMBL" id="SEKV01000369">
    <property type="protein sequence ID" value="TFY58298.1"/>
    <property type="molecule type" value="Genomic_DNA"/>
</dbReference>
<dbReference type="InterPro" id="IPR023214">
    <property type="entry name" value="HAD_sf"/>
</dbReference>
<comment type="caution">
    <text evidence="10">Lacks conserved residue(s) required for the propagation of feature annotation.</text>
</comment>
<dbReference type="InterPro" id="IPR008250">
    <property type="entry name" value="ATPase_P-typ_transduc_dom_A_sf"/>
</dbReference>
<dbReference type="SUPFAM" id="SSF56784">
    <property type="entry name" value="HAD-like"/>
    <property type="match status" value="1"/>
</dbReference>
<evidence type="ECO:0000256" key="3">
    <source>
        <dbReference type="ARBA" id="ARBA00008804"/>
    </source>
</evidence>
<keyword evidence="10" id="KW-0460">Magnesium</keyword>
<evidence type="ECO:0000313" key="12">
    <source>
        <dbReference type="EMBL" id="TFY58298.1"/>
    </source>
</evidence>
<dbReference type="PRINTS" id="PR00119">
    <property type="entry name" value="CATATPASE"/>
</dbReference>
<dbReference type="InterPro" id="IPR023299">
    <property type="entry name" value="ATPase_P-typ_cyto_dom_N"/>
</dbReference>
<comment type="subcellular location">
    <subcellularLocation>
        <location evidence="10">Cell membrane</location>
        <topology evidence="10">Multi-pass membrane protein</topology>
    </subcellularLocation>
    <subcellularLocation>
        <location evidence="2">Membrane</location>
        <topology evidence="2">Multi-pass membrane protein</topology>
    </subcellularLocation>
</comment>
<feature type="transmembrane region" description="Helical" evidence="10">
    <location>
        <begin position="339"/>
        <end position="358"/>
    </location>
</feature>
<comment type="catalytic activity">
    <reaction evidence="10">
        <text>ATP + H2O + H(+)(in) = ADP + phosphate + 2 H(+)(out)</text>
        <dbReference type="Rhea" id="RHEA:20852"/>
        <dbReference type="ChEBI" id="CHEBI:15377"/>
        <dbReference type="ChEBI" id="CHEBI:15378"/>
        <dbReference type="ChEBI" id="CHEBI:30616"/>
        <dbReference type="ChEBI" id="CHEBI:43474"/>
        <dbReference type="ChEBI" id="CHEBI:456216"/>
        <dbReference type="EC" id="7.1.2.1"/>
    </reaction>
</comment>
<evidence type="ECO:0000256" key="10">
    <source>
        <dbReference type="RuleBase" id="RU362083"/>
    </source>
</evidence>
<dbReference type="GO" id="GO:0005886">
    <property type="term" value="C:plasma membrane"/>
    <property type="evidence" value="ECO:0007669"/>
    <property type="project" value="UniProtKB-SubCell"/>
</dbReference>
<evidence type="ECO:0000256" key="1">
    <source>
        <dbReference type="ARBA" id="ARBA00003417"/>
    </source>
</evidence>
<feature type="transmembrane region" description="Helical" evidence="10">
    <location>
        <begin position="370"/>
        <end position="391"/>
    </location>
</feature>
<dbReference type="STRING" id="34475.A0A4Y9Y8T0"/>
<feature type="transmembrane region" description="Helical" evidence="10">
    <location>
        <begin position="850"/>
        <end position="873"/>
    </location>
</feature>
<comment type="function">
    <text evidence="1">The plasma membrane ATPase of plants and fungi is a hydrogen ion pump. The proton gradient it generates drives the active transport of nutrients by H(+)-symport. The resulting external acidification and/or internal alkinization may mediate growth responses.</text>
</comment>
<evidence type="ECO:0000256" key="5">
    <source>
        <dbReference type="ARBA" id="ARBA00022741"/>
    </source>
</evidence>
<keyword evidence="10" id="KW-0813">Transport</keyword>
<proteinExistence type="inferred from homology"/>
<dbReference type="FunFam" id="3.40.50.1000:FF:000008">
    <property type="entry name" value="Plasma membrane ATPase"/>
    <property type="match status" value="1"/>
</dbReference>
<comment type="similarity">
    <text evidence="3 10">Belongs to the cation transport ATPase (P-type) (TC 3.A.3) family. Type IIIA subfamily.</text>
</comment>
<keyword evidence="10" id="KW-0375">Hydrogen ion transport</keyword>
<dbReference type="AlphaFoldDB" id="A0A4Y9Y8T0"/>
<feature type="transmembrane region" description="Helical" evidence="10">
    <location>
        <begin position="745"/>
        <end position="769"/>
    </location>
</feature>
<feature type="transmembrane region" description="Helical" evidence="10">
    <location>
        <begin position="781"/>
        <end position="799"/>
    </location>
</feature>
<dbReference type="InterPro" id="IPR004014">
    <property type="entry name" value="ATPase_P-typ_cation-transptr_N"/>
</dbReference>
<feature type="transmembrane region" description="Helical" evidence="10">
    <location>
        <begin position="885"/>
        <end position="909"/>
    </location>
</feature>
<evidence type="ECO:0000256" key="8">
    <source>
        <dbReference type="ARBA" id="ARBA00022989"/>
    </source>
</evidence>
<evidence type="ECO:0000256" key="2">
    <source>
        <dbReference type="ARBA" id="ARBA00004141"/>
    </source>
</evidence>
<dbReference type="SUPFAM" id="SSF81665">
    <property type="entry name" value="Calcium ATPase, transmembrane domain M"/>
    <property type="match status" value="1"/>
</dbReference>
<keyword evidence="5 10" id="KW-0547">Nucleotide-binding</keyword>
<sequence length="949" mass="103579">MDVRLSSNAVGGTTAGAPPVKDGCKMFTRKAKPMSGGDEYDDLLRFAHAEAAKLKHGDDDLGKDKSGYYRPWFAPWVKLKGKNNMDLQVPADWLRTEIYTGLSSGPEIERRRAVAGYNELESPDKKQVLKFISRFRGPVLYVMELAVCLGAGQRNWIEFGVIIGLPFLKAMITWRANNVVAQLKSRIAMRATVVRDGYEQELEARYLVPGDILVLEGGSTIPADAKIIADYADKCGSPVSMDLSECGRGTSNFSTACGIDKGPTVCTVDRSAITGESLAVDHSVGDTVYYTCGVQRGKVYAMVTASAPYSFVGKTARLQVVPSGNDVGHYQVVLNSIGTALHGLVIAVILIVWIGAFSRNVDIAIQDSSLLVYALIFLIAGVPVGLPYIIIKTMAVGAAYLAKRKVIAQKLTAIESLAGKLSLDKPFVAPGVHPDWLMAVAALASSHNTRSLDPVDKVTIVGLKDYPGAQAVLRTGWHTRKFTPSDPVLKCVMAEVDKDGRNFTCAKGSPDAILRLDSFDQDTVAAYLAKADEFAQCGFSPLGVACKEEGEPWKLLGMLCMVDPPRDDTAATIREAMNLGVSVKMLTSDAVATAIQTCQQLGLGTHVYDSERLITSAMPGSEVRDFIEGADGFAEVFPDHKYQVVEMLQERSHLMAITGSRVNDAPSLKKADCGIAIKDASDATRMAADVVVLEEGLSTMITAIKVARQILHRMKAYIIYRIALCIHLEAYLCTSMLILNETIRVDLIVFIAILADVAAVAIAYDNAPYDRRPVDWQLPKVWILSTVMGLLLAAGTWVIRSTLPLNVSTIQEAGSVQEILFLEVVLSESWIILITRMARSPDSGPFVWPSWQLIGAILGVDVLASIFVIFGWLSVDPAIQGGFDIVAVAKIWCYSFGVVVIIGLAYYFLNKVRWLDNVGRRNRSHRDPKVEDLRTEMQRLTSVHKRQFL</sequence>
<dbReference type="EC" id="7.1.2.1" evidence="10"/>
<dbReference type="SUPFAM" id="SSF81660">
    <property type="entry name" value="Metal cation-transporting ATPase, ATP-binding domain N"/>
    <property type="match status" value="1"/>
</dbReference>
<dbReference type="InterPro" id="IPR023298">
    <property type="entry name" value="ATPase_P-typ_TM_dom_sf"/>
</dbReference>
<dbReference type="Gene3D" id="1.20.1110.10">
    <property type="entry name" value="Calcium-transporting ATPase, transmembrane domain"/>
    <property type="match status" value="1"/>
</dbReference>
<name>A0A4Y9Y8T0_9APHY</name>
<dbReference type="NCBIfam" id="TIGR01494">
    <property type="entry name" value="ATPase_P-type"/>
    <property type="match status" value="1"/>
</dbReference>
<evidence type="ECO:0000313" key="13">
    <source>
        <dbReference type="Proteomes" id="UP000298390"/>
    </source>
</evidence>
<reference evidence="12 13" key="1">
    <citation type="submission" date="2019-01" db="EMBL/GenBank/DDBJ databases">
        <title>Genome sequencing of the rare red list fungi Fomitopsis rosea.</title>
        <authorList>
            <person name="Buettner E."/>
            <person name="Kellner H."/>
        </authorList>
    </citation>
    <scope>NUCLEOTIDE SEQUENCE [LARGE SCALE GENOMIC DNA]</scope>
    <source>
        <strain evidence="12 13">DSM 105464</strain>
    </source>
</reference>
<dbReference type="Pfam" id="PF00690">
    <property type="entry name" value="Cation_ATPase_N"/>
    <property type="match status" value="1"/>
</dbReference>
<dbReference type="Gene3D" id="3.40.50.1000">
    <property type="entry name" value="HAD superfamily/HAD-like"/>
    <property type="match status" value="1"/>
</dbReference>
<dbReference type="SMART" id="SM00831">
    <property type="entry name" value="Cation_ATPase_N"/>
    <property type="match status" value="1"/>
</dbReference>
<dbReference type="Pfam" id="PF00702">
    <property type="entry name" value="Hydrolase"/>
    <property type="match status" value="1"/>
</dbReference>
<dbReference type="Pfam" id="PF00122">
    <property type="entry name" value="E1-E2_ATPase"/>
    <property type="match status" value="2"/>
</dbReference>
<keyword evidence="10" id="KW-0406">Ion transport</keyword>
<dbReference type="PANTHER" id="PTHR42861">
    <property type="entry name" value="CALCIUM-TRANSPORTING ATPASE"/>
    <property type="match status" value="1"/>
</dbReference>
<dbReference type="GO" id="GO:0008553">
    <property type="term" value="F:P-type proton-exporting transporter activity"/>
    <property type="evidence" value="ECO:0007669"/>
    <property type="project" value="UniProtKB-UniRule"/>
</dbReference>
<keyword evidence="6 10" id="KW-0067">ATP-binding</keyword>
<accession>A0A4Y9Y8T0</accession>
<keyword evidence="9 10" id="KW-0472">Membrane</keyword>
<evidence type="ECO:0000259" key="11">
    <source>
        <dbReference type="SMART" id="SM00831"/>
    </source>
</evidence>
<dbReference type="Proteomes" id="UP000298390">
    <property type="component" value="Unassembled WGS sequence"/>
</dbReference>
<feature type="transmembrane region" description="Helical" evidence="10">
    <location>
        <begin position="718"/>
        <end position="739"/>
    </location>
</feature>
<dbReference type="NCBIfam" id="TIGR01647">
    <property type="entry name" value="ATPase-IIIA_H"/>
    <property type="match status" value="1"/>
</dbReference>
<evidence type="ECO:0000256" key="4">
    <source>
        <dbReference type="ARBA" id="ARBA00022692"/>
    </source>
</evidence>
<keyword evidence="7 10" id="KW-1278">Translocase</keyword>
<dbReference type="GO" id="GO:0016887">
    <property type="term" value="F:ATP hydrolysis activity"/>
    <property type="evidence" value="ECO:0007669"/>
    <property type="project" value="InterPro"/>
</dbReference>
<feature type="domain" description="Cation-transporting P-type ATPase N-terminal" evidence="11">
    <location>
        <begin position="81"/>
        <end position="155"/>
    </location>
</feature>
<keyword evidence="8 10" id="KW-1133">Transmembrane helix</keyword>
<evidence type="ECO:0000256" key="7">
    <source>
        <dbReference type="ARBA" id="ARBA00022967"/>
    </source>
</evidence>